<gene>
    <name evidence="11" type="primary">LOC107224598</name>
</gene>
<evidence type="ECO:0000256" key="4">
    <source>
        <dbReference type="ARBA" id="ARBA00022725"/>
    </source>
</evidence>
<keyword evidence="6 9" id="KW-0472">Membrane</keyword>
<evidence type="ECO:0000313" key="10">
    <source>
        <dbReference type="Proteomes" id="UP000829291"/>
    </source>
</evidence>
<reference evidence="11" key="1">
    <citation type="submission" date="2025-08" db="UniProtKB">
        <authorList>
            <consortium name="RefSeq"/>
        </authorList>
    </citation>
    <scope>IDENTIFICATION</scope>
    <source>
        <tissue evidence="11">Thorax and Abdomen</tissue>
    </source>
</reference>
<keyword evidence="5 9" id="KW-1133">Transmembrane helix</keyword>
<evidence type="ECO:0000256" key="5">
    <source>
        <dbReference type="ARBA" id="ARBA00022989"/>
    </source>
</evidence>
<evidence type="ECO:0000256" key="2">
    <source>
        <dbReference type="ARBA" id="ARBA00022606"/>
    </source>
</evidence>
<dbReference type="PANTHER" id="PTHR21137">
    <property type="entry name" value="ODORANT RECEPTOR"/>
    <property type="match status" value="1"/>
</dbReference>
<sequence length="387" mass="43384">MSGHGSFWGHFWLAKLFLQFAGLLPIGGSSCLWKSFLNQFLATLPLWTSFYILIPEFKYIFFQSPDIDSFLEAVLITISVLTYQLRSIFVVVYRHRITRLFLVCETMWNQAVPADYSVIFIWAKRAKRISTIYFCGAYCSVITFAVTSAVKQLSSAENSTTKYYPFAPEEDSTPTPQYQIKFATQVLISYIGIAYIAACDMTGTILALNICGQLALIRSWLADVSGENVCTRDRKTDQNLQNVLMKCARRHQIVLDFCAELGDVIRYNYLIQIVTEMYIMAVSGARLSQGSGSVQHLSTLLLAINGLLFSCWPADTLSCQSTEIAQAAYEVPWHRGSSREKTMVAVMIARSQRPATLSAGNFIKLSLQTFSSITSNGLSFCMVLLNI</sequence>
<comment type="similarity">
    <text evidence="9">Belongs to the insect chemoreceptor superfamily. Heteromeric odorant receptor channel (TC 1.A.69) family.</text>
</comment>
<evidence type="ECO:0000256" key="7">
    <source>
        <dbReference type="ARBA" id="ARBA00023170"/>
    </source>
</evidence>
<organism evidence="10 11">
    <name type="scientific">Neodiprion lecontei</name>
    <name type="common">Redheaded pine sawfly</name>
    <dbReference type="NCBI Taxonomy" id="441921"/>
    <lineage>
        <taxon>Eukaryota</taxon>
        <taxon>Metazoa</taxon>
        <taxon>Ecdysozoa</taxon>
        <taxon>Arthropoda</taxon>
        <taxon>Hexapoda</taxon>
        <taxon>Insecta</taxon>
        <taxon>Pterygota</taxon>
        <taxon>Neoptera</taxon>
        <taxon>Endopterygota</taxon>
        <taxon>Hymenoptera</taxon>
        <taxon>Tenthredinoidea</taxon>
        <taxon>Diprionidae</taxon>
        <taxon>Diprioninae</taxon>
        <taxon>Neodiprion</taxon>
    </lineage>
</organism>
<keyword evidence="10" id="KW-1185">Reference proteome</keyword>
<name>A0ABM3GG94_NEOLC</name>
<dbReference type="Proteomes" id="UP000829291">
    <property type="component" value="Chromosome 6"/>
</dbReference>
<keyword evidence="7 9" id="KW-0675">Receptor</keyword>
<keyword evidence="2 9" id="KW-0716">Sensory transduction</keyword>
<comment type="caution">
    <text evidence="9">Lacks conserved residue(s) required for the propagation of feature annotation.</text>
</comment>
<keyword evidence="8 9" id="KW-0807">Transducer</keyword>
<keyword evidence="4 9" id="KW-0552">Olfaction</keyword>
<dbReference type="PANTHER" id="PTHR21137:SF26">
    <property type="entry name" value="ODORANT RECEPTOR 10A-RELATED"/>
    <property type="match status" value="1"/>
</dbReference>
<feature type="transmembrane region" description="Helical" evidence="9">
    <location>
        <begin position="12"/>
        <end position="33"/>
    </location>
</feature>
<proteinExistence type="inferred from homology"/>
<evidence type="ECO:0000256" key="3">
    <source>
        <dbReference type="ARBA" id="ARBA00022692"/>
    </source>
</evidence>
<dbReference type="RefSeq" id="XP_046599294.1">
    <property type="nucleotide sequence ID" value="XM_046743338.1"/>
</dbReference>
<keyword evidence="3 9" id="KW-0812">Transmembrane</keyword>
<dbReference type="GeneID" id="107224598"/>
<evidence type="ECO:0000256" key="8">
    <source>
        <dbReference type="ARBA" id="ARBA00023224"/>
    </source>
</evidence>
<evidence type="ECO:0000256" key="9">
    <source>
        <dbReference type="RuleBase" id="RU351113"/>
    </source>
</evidence>
<evidence type="ECO:0000256" key="1">
    <source>
        <dbReference type="ARBA" id="ARBA00004141"/>
    </source>
</evidence>
<feature type="transmembrane region" description="Helical" evidence="9">
    <location>
        <begin position="131"/>
        <end position="150"/>
    </location>
</feature>
<dbReference type="InterPro" id="IPR004117">
    <property type="entry name" value="7tm6_olfct_rcpt"/>
</dbReference>
<protein>
    <recommendedName>
        <fullName evidence="9">Odorant receptor</fullName>
    </recommendedName>
</protein>
<feature type="transmembrane region" description="Helical" evidence="9">
    <location>
        <begin position="73"/>
        <end position="93"/>
    </location>
</feature>
<dbReference type="Pfam" id="PF02949">
    <property type="entry name" value="7tm_6"/>
    <property type="match status" value="1"/>
</dbReference>
<accession>A0ABM3GG94</accession>
<evidence type="ECO:0000256" key="6">
    <source>
        <dbReference type="ARBA" id="ARBA00023136"/>
    </source>
</evidence>
<comment type="subcellular location">
    <subcellularLocation>
        <location evidence="9">Cell membrane</location>
        <topology evidence="9">Multi-pass membrane protein</topology>
    </subcellularLocation>
    <subcellularLocation>
        <location evidence="1">Membrane</location>
        <topology evidence="1">Multi-pass membrane protein</topology>
    </subcellularLocation>
</comment>
<evidence type="ECO:0000313" key="11">
    <source>
        <dbReference type="RefSeq" id="XP_046599294.1"/>
    </source>
</evidence>
<feature type="transmembrane region" description="Helical" evidence="9">
    <location>
        <begin position="40"/>
        <end position="61"/>
    </location>
</feature>